<feature type="compositionally biased region" description="Acidic residues" evidence="1">
    <location>
        <begin position="42"/>
        <end position="64"/>
    </location>
</feature>
<gene>
    <name evidence="2" type="ORF">V1478_005352</name>
</gene>
<dbReference type="AlphaFoldDB" id="A0ABD2BDX2"/>
<evidence type="ECO:0000256" key="1">
    <source>
        <dbReference type="SAM" id="MobiDB-lite"/>
    </source>
</evidence>
<proteinExistence type="predicted"/>
<protein>
    <submittedName>
        <fullName evidence="2">Uncharacterized protein</fullName>
    </submittedName>
</protein>
<dbReference type="EMBL" id="JAUDFV010000110">
    <property type="protein sequence ID" value="KAL2730939.1"/>
    <property type="molecule type" value="Genomic_DNA"/>
</dbReference>
<accession>A0ABD2BDX2</accession>
<comment type="caution">
    <text evidence="2">The sequence shown here is derived from an EMBL/GenBank/DDBJ whole genome shotgun (WGS) entry which is preliminary data.</text>
</comment>
<evidence type="ECO:0000313" key="3">
    <source>
        <dbReference type="Proteomes" id="UP001607302"/>
    </source>
</evidence>
<keyword evidence="3" id="KW-1185">Reference proteome</keyword>
<dbReference type="Proteomes" id="UP001607302">
    <property type="component" value="Unassembled WGS sequence"/>
</dbReference>
<sequence length="64" mass="7881">MTVMEERIIVSADDVVDEVSRGRYRTREEPLFRTSIHVHDPFEEEEKEKEKEEEEEEEEEEERR</sequence>
<reference evidence="2 3" key="1">
    <citation type="journal article" date="2024" name="Ann. Entomol. Soc. Am.">
        <title>Genomic analyses of the southern and eastern yellowjacket wasps (Hymenoptera: Vespidae) reveal evolutionary signatures of social life.</title>
        <authorList>
            <person name="Catto M.A."/>
            <person name="Caine P.B."/>
            <person name="Orr S.E."/>
            <person name="Hunt B.G."/>
            <person name="Goodisman M.A.D."/>
        </authorList>
    </citation>
    <scope>NUCLEOTIDE SEQUENCE [LARGE SCALE GENOMIC DNA]</scope>
    <source>
        <strain evidence="2">233</strain>
        <tissue evidence="2">Head and thorax</tissue>
    </source>
</reference>
<name>A0ABD2BDX2_VESSQ</name>
<organism evidence="2 3">
    <name type="scientific">Vespula squamosa</name>
    <name type="common">Southern yellow jacket</name>
    <name type="synonym">Wasp</name>
    <dbReference type="NCBI Taxonomy" id="30214"/>
    <lineage>
        <taxon>Eukaryota</taxon>
        <taxon>Metazoa</taxon>
        <taxon>Ecdysozoa</taxon>
        <taxon>Arthropoda</taxon>
        <taxon>Hexapoda</taxon>
        <taxon>Insecta</taxon>
        <taxon>Pterygota</taxon>
        <taxon>Neoptera</taxon>
        <taxon>Endopterygota</taxon>
        <taxon>Hymenoptera</taxon>
        <taxon>Apocrita</taxon>
        <taxon>Aculeata</taxon>
        <taxon>Vespoidea</taxon>
        <taxon>Vespidae</taxon>
        <taxon>Vespinae</taxon>
        <taxon>Vespula</taxon>
    </lineage>
</organism>
<evidence type="ECO:0000313" key="2">
    <source>
        <dbReference type="EMBL" id="KAL2730939.1"/>
    </source>
</evidence>
<feature type="region of interest" description="Disordered" evidence="1">
    <location>
        <begin position="35"/>
        <end position="64"/>
    </location>
</feature>